<dbReference type="InterPro" id="IPR004942">
    <property type="entry name" value="Roadblock/LAMTOR2_dom"/>
</dbReference>
<reference evidence="3" key="1">
    <citation type="journal article" date="2023" name="Front. Microbiol.">
        <title>Ralstonia chuxiongensis sp. nov., Ralstonia mojiangensis sp. nov., and Ralstonia soli sp. nov., isolated from tobacco fields, are three novel species in the family Burkholderiaceae.</title>
        <authorList>
            <person name="Lu C.H."/>
            <person name="Zhang Y.Y."/>
            <person name="Jiang N."/>
            <person name="Chen W."/>
            <person name="Shao X."/>
            <person name="Zhao Z.M."/>
            <person name="Lu W.L."/>
            <person name="Hu X."/>
            <person name="Xi Y.X."/>
            <person name="Zou S.Y."/>
            <person name="Wei Q.J."/>
            <person name="Lin Z.L."/>
            <person name="Gong L."/>
            <person name="Gai X.T."/>
            <person name="Zhang L.Q."/>
            <person name="Li J.Y."/>
            <person name="Jin Y."/>
            <person name="Xia Z.Y."/>
        </authorList>
    </citation>
    <scope>NUCLEOTIDE SEQUENCE [LARGE SCALE GENOMIC DNA]</scope>
    <source>
        <strain evidence="3">21YRMH01-3</strain>
    </source>
</reference>
<feature type="domain" description="Roadblock/LAMTOR2" evidence="1">
    <location>
        <begin position="16"/>
        <end position="107"/>
    </location>
</feature>
<dbReference type="AlphaFoldDB" id="A0AA42BJ63"/>
<evidence type="ECO:0000313" key="3">
    <source>
        <dbReference type="Proteomes" id="UP001162793"/>
    </source>
</evidence>
<dbReference type="EMBL" id="JAMYWC010000001">
    <property type="protein sequence ID" value="MCP1171557.1"/>
    <property type="molecule type" value="Genomic_DNA"/>
</dbReference>
<protein>
    <submittedName>
        <fullName evidence="2">Roadblock/LC7 domain-containing protein</fullName>
    </submittedName>
</protein>
<evidence type="ECO:0000259" key="1">
    <source>
        <dbReference type="SMART" id="SM00960"/>
    </source>
</evidence>
<comment type="caution">
    <text evidence="2">The sequence shown here is derived from an EMBL/GenBank/DDBJ whole genome shotgun (WGS) entry which is preliminary data.</text>
</comment>
<evidence type="ECO:0000313" key="2">
    <source>
        <dbReference type="EMBL" id="MCP1171557.1"/>
    </source>
</evidence>
<organism evidence="2 3">
    <name type="scientific">Ralstonia chuxiongensis</name>
    <dbReference type="NCBI Taxonomy" id="2957504"/>
    <lineage>
        <taxon>Bacteria</taxon>
        <taxon>Pseudomonadati</taxon>
        <taxon>Pseudomonadota</taxon>
        <taxon>Betaproteobacteria</taxon>
        <taxon>Burkholderiales</taxon>
        <taxon>Burkholderiaceae</taxon>
        <taxon>Ralstonia</taxon>
    </lineage>
</organism>
<accession>A0AA42BJ63</accession>
<sequence>MNAAASPVPAELTHAATAVLTRYADALPDLSAATLCTLDGFTIASALDPTRYSAARLSAMTSTVMSVVRALGREMRFSTCHRMVLETDMGTMVFQPVRQSAIVQVCMANRHDAVLGRALWEAKRIAEELAALPAMSLLHRPA</sequence>
<dbReference type="Gene3D" id="3.30.450.30">
    <property type="entry name" value="Dynein light chain 2a, cytoplasmic"/>
    <property type="match status" value="1"/>
</dbReference>
<dbReference type="SUPFAM" id="SSF103196">
    <property type="entry name" value="Roadblock/LC7 domain"/>
    <property type="match status" value="1"/>
</dbReference>
<gene>
    <name evidence="2" type="ORF">NKG59_04275</name>
</gene>
<dbReference type="Proteomes" id="UP001162793">
    <property type="component" value="Unassembled WGS sequence"/>
</dbReference>
<keyword evidence="3" id="KW-1185">Reference proteome</keyword>
<proteinExistence type="predicted"/>
<dbReference type="RefSeq" id="WP_052672855.1">
    <property type="nucleotide sequence ID" value="NZ_JAMYWC010000001.1"/>
</dbReference>
<dbReference type="SMART" id="SM00960">
    <property type="entry name" value="Robl_LC7"/>
    <property type="match status" value="1"/>
</dbReference>
<name>A0AA42BJ63_9RALS</name>
<dbReference type="Pfam" id="PF03259">
    <property type="entry name" value="Robl_LC7"/>
    <property type="match status" value="1"/>
</dbReference>